<reference evidence="2" key="2">
    <citation type="submission" date="2017-06" db="EMBL/GenBank/DDBJ databases">
        <title>WGS assembly of Brachypodium distachyon.</title>
        <authorList>
            <consortium name="The International Brachypodium Initiative"/>
            <person name="Lucas S."/>
            <person name="Harmon-Smith M."/>
            <person name="Lail K."/>
            <person name="Tice H."/>
            <person name="Grimwood J."/>
            <person name="Bruce D."/>
            <person name="Barry K."/>
            <person name="Shu S."/>
            <person name="Lindquist E."/>
            <person name="Wang M."/>
            <person name="Pitluck S."/>
            <person name="Vogel J.P."/>
            <person name="Garvin D.F."/>
            <person name="Mockler T.C."/>
            <person name="Schmutz J."/>
            <person name="Rokhsar D."/>
            <person name="Bevan M.W."/>
        </authorList>
    </citation>
    <scope>NUCLEOTIDE SEQUENCE</scope>
    <source>
        <strain evidence="2">Bd21</strain>
    </source>
</reference>
<dbReference type="EMBL" id="CM000882">
    <property type="protein sequence ID" value="PNT68622.1"/>
    <property type="molecule type" value="Genomic_DNA"/>
</dbReference>
<proteinExistence type="predicted"/>
<name>A0A2K2D2X1_BRADI</name>
<reference evidence="3" key="3">
    <citation type="submission" date="2018-08" db="UniProtKB">
        <authorList>
            <consortium name="EnsemblPlants"/>
        </authorList>
    </citation>
    <scope>IDENTIFICATION</scope>
    <source>
        <strain evidence="3">cv. Bd21</strain>
    </source>
</reference>
<protein>
    <submittedName>
        <fullName evidence="2 3">Uncharacterized protein</fullName>
    </submittedName>
</protein>
<evidence type="ECO:0000313" key="4">
    <source>
        <dbReference type="Proteomes" id="UP000008810"/>
    </source>
</evidence>
<evidence type="ECO:0000313" key="3">
    <source>
        <dbReference type="EnsemblPlants" id="PNT68622"/>
    </source>
</evidence>
<evidence type="ECO:0000256" key="1">
    <source>
        <dbReference type="SAM" id="MobiDB-lite"/>
    </source>
</evidence>
<dbReference type="EnsemblPlants" id="PNT68622">
    <property type="protein sequence ID" value="PNT68622"/>
    <property type="gene ID" value="BRADI_3g43366v3"/>
</dbReference>
<organism evidence="2">
    <name type="scientific">Brachypodium distachyon</name>
    <name type="common">Purple false brome</name>
    <name type="synonym">Trachynia distachya</name>
    <dbReference type="NCBI Taxonomy" id="15368"/>
    <lineage>
        <taxon>Eukaryota</taxon>
        <taxon>Viridiplantae</taxon>
        <taxon>Streptophyta</taxon>
        <taxon>Embryophyta</taxon>
        <taxon>Tracheophyta</taxon>
        <taxon>Spermatophyta</taxon>
        <taxon>Magnoliopsida</taxon>
        <taxon>Liliopsida</taxon>
        <taxon>Poales</taxon>
        <taxon>Poaceae</taxon>
        <taxon>BOP clade</taxon>
        <taxon>Pooideae</taxon>
        <taxon>Stipodae</taxon>
        <taxon>Brachypodieae</taxon>
        <taxon>Brachypodium</taxon>
    </lineage>
</organism>
<feature type="compositionally biased region" description="Basic residues" evidence="1">
    <location>
        <begin position="71"/>
        <end position="94"/>
    </location>
</feature>
<feature type="region of interest" description="Disordered" evidence="1">
    <location>
        <begin position="1"/>
        <end position="118"/>
    </location>
</feature>
<dbReference type="InParanoid" id="A0A2K2D2X1"/>
<dbReference type="Proteomes" id="UP000008810">
    <property type="component" value="Chromosome 3"/>
</dbReference>
<keyword evidence="4" id="KW-1185">Reference proteome</keyword>
<sequence length="118" mass="13127">MPRRRTLRNTPTYTLYGRARNTKGTKHEGTGRARGRRSGWSRRGSASMRRGRPTVPASTVAESEGGGGARSWRRRADRAARRIAGRRGRRRGSGRGRMLERGGGAAAWCGRSRERMCT</sequence>
<reference evidence="2 3" key="1">
    <citation type="journal article" date="2010" name="Nature">
        <title>Genome sequencing and analysis of the model grass Brachypodium distachyon.</title>
        <authorList>
            <consortium name="International Brachypodium Initiative"/>
        </authorList>
    </citation>
    <scope>NUCLEOTIDE SEQUENCE [LARGE SCALE GENOMIC DNA]</scope>
    <source>
        <strain evidence="2 3">Bd21</strain>
    </source>
</reference>
<gene>
    <name evidence="2" type="ORF">BRADI_3g43366v3</name>
</gene>
<dbReference type="AlphaFoldDB" id="A0A2K2D2X1"/>
<evidence type="ECO:0000313" key="2">
    <source>
        <dbReference type="EMBL" id="PNT68622.1"/>
    </source>
</evidence>
<dbReference type="Gramene" id="PNT68622">
    <property type="protein sequence ID" value="PNT68622"/>
    <property type="gene ID" value="BRADI_3g43366v3"/>
</dbReference>
<accession>A0A2K2D2X1</accession>